<reference evidence="1" key="1">
    <citation type="submission" date="2006-03" db="EMBL/GenBank/DDBJ databases">
        <title>Complete sequence of Rhodopseudomonas palustris BisB18.</title>
        <authorList>
            <consortium name="US DOE Joint Genome Institute"/>
            <person name="Copeland A."/>
            <person name="Lucas S."/>
            <person name="Lapidus A."/>
            <person name="Barry K."/>
            <person name="Detter J.C."/>
            <person name="Glavina del Rio T."/>
            <person name="Hammon N."/>
            <person name="Israni S."/>
            <person name="Dalin E."/>
            <person name="Tice H."/>
            <person name="Pitluck S."/>
            <person name="Chain P."/>
            <person name="Malfatti S."/>
            <person name="Shin M."/>
            <person name="Vergez L."/>
            <person name="Schmutz J."/>
            <person name="Larimer F."/>
            <person name="Land M."/>
            <person name="Hauser L."/>
            <person name="Pelletier D.A."/>
            <person name="Kyrpides N."/>
            <person name="Anderson I."/>
            <person name="Oda Y."/>
            <person name="Harwood C.S."/>
            <person name="Richardson P."/>
        </authorList>
    </citation>
    <scope>NUCLEOTIDE SEQUENCE [LARGE SCALE GENOMIC DNA]</scope>
    <source>
        <strain evidence="1">BisB18</strain>
    </source>
</reference>
<dbReference type="HOGENOM" id="CLU_060721_1_0_5"/>
<dbReference type="SUPFAM" id="SSF51556">
    <property type="entry name" value="Metallo-dependent hydrolases"/>
    <property type="match status" value="1"/>
</dbReference>
<proteinExistence type="predicted"/>
<protein>
    <recommendedName>
        <fullName evidence="2">Cytosolic protein</fullName>
    </recommendedName>
</protein>
<accession>Q21D40</accession>
<dbReference type="STRING" id="316056.RPC_0117"/>
<dbReference type="EMBL" id="CP000301">
    <property type="protein sequence ID" value="ABD85696.1"/>
    <property type="molecule type" value="Genomic_DNA"/>
</dbReference>
<gene>
    <name evidence="1" type="ordered locus">RPC_0117</name>
</gene>
<dbReference type="KEGG" id="rpc:RPC_0117"/>
<dbReference type="InterPro" id="IPR046249">
    <property type="entry name" value="DUF6282"/>
</dbReference>
<dbReference type="InterPro" id="IPR032466">
    <property type="entry name" value="Metal_Hydrolase"/>
</dbReference>
<dbReference type="Pfam" id="PF19799">
    <property type="entry name" value="DUF6282"/>
    <property type="match status" value="1"/>
</dbReference>
<dbReference type="RefSeq" id="WP_011470604.1">
    <property type="nucleotide sequence ID" value="NC_007925.1"/>
</dbReference>
<dbReference type="eggNOG" id="COG2355">
    <property type="taxonomic scope" value="Bacteria"/>
</dbReference>
<evidence type="ECO:0000313" key="1">
    <source>
        <dbReference type="EMBL" id="ABD85696.1"/>
    </source>
</evidence>
<dbReference type="AlphaFoldDB" id="Q21D40"/>
<organism evidence="1">
    <name type="scientific">Rhodopseudomonas palustris (strain BisB18)</name>
    <dbReference type="NCBI Taxonomy" id="316056"/>
    <lineage>
        <taxon>Bacteria</taxon>
        <taxon>Pseudomonadati</taxon>
        <taxon>Pseudomonadota</taxon>
        <taxon>Alphaproteobacteria</taxon>
        <taxon>Hyphomicrobiales</taxon>
        <taxon>Nitrobacteraceae</taxon>
        <taxon>Rhodopseudomonas</taxon>
    </lineage>
</organism>
<evidence type="ECO:0008006" key="2">
    <source>
        <dbReference type="Google" id="ProtNLM"/>
    </source>
</evidence>
<sequence length="313" mass="33691">MTGSTDVKDEQRVAALLRGAIDPHVHSGPSIAARSLDHIELLEAASQAGFAAVVTKDHDYSGVMTAALIKKHRPDLTTKLYSSIVLNNVVGGLNPYAVEHTAALGGRIVWLPTLAAANHLRWQAAAKWVHPASTERMRPVTAIPVLNDDKSVRDDLKEVLDIVAKNDMVLASGHLHVSETWLVFEEAQRRGVKRLVFTHPEDIVDASLNDVKGIAAMGAFVEHSLCMFLDGCKFKSREPEDLRNQIDAAGVGQTMLCSDLGQVGTFSPLEGFGRGIQLCIDLGYDDDEIRKMVSTNTARALGIEADVAAAGAA</sequence>
<name>Q21D40_RHOPB</name>
<dbReference type="OrthoDB" id="9789440at2"/>